<name>A0A161LFR4_9BACT</name>
<dbReference type="STRING" id="681398.PJIAN_445"/>
<proteinExistence type="predicted"/>
<keyword evidence="2" id="KW-1185">Reference proteome</keyword>
<dbReference type="EMBL" id="BDCR01000004">
    <property type="protein sequence ID" value="GAT63507.1"/>
    <property type="molecule type" value="Genomic_DNA"/>
</dbReference>
<reference evidence="2" key="2">
    <citation type="journal article" date="2017" name="Genome Announc.">
        <title>Draft genome sequence of Paludibacter jiangxiensis NM7(T), a propionate-producing fermentative bacterium.</title>
        <authorList>
            <person name="Qiu Y.-L."/>
            <person name="Tourlousse D.M."/>
            <person name="Matsuura N."/>
            <person name="Ohashi A."/>
            <person name="Sekiguchi Y."/>
        </authorList>
    </citation>
    <scope>NUCLEOTIDE SEQUENCE [LARGE SCALE GENOMIC DNA]</scope>
    <source>
        <strain evidence="2">NM7</strain>
    </source>
</reference>
<accession>A0A161LFR4</accession>
<dbReference type="AlphaFoldDB" id="A0A161LFR4"/>
<sequence>MTKQELKQRLLESARSESRHLNYDFSVSVENSLKELIDTGVDRMTFSDLLSESRRQEAERNLNILVNHMITNAKSRNITQNIDIIAFSVVRMSICPLWPFC</sequence>
<dbReference type="Proteomes" id="UP000076586">
    <property type="component" value="Unassembled WGS sequence"/>
</dbReference>
<comment type="caution">
    <text evidence="1">The sequence shown here is derived from an EMBL/GenBank/DDBJ whole genome shotgun (WGS) entry which is preliminary data.</text>
</comment>
<dbReference type="RefSeq" id="WP_068704799.1">
    <property type="nucleotide sequence ID" value="NZ_BDCR01000004.1"/>
</dbReference>
<organism evidence="1 2">
    <name type="scientific">Paludibacter jiangxiensis</name>
    <dbReference type="NCBI Taxonomy" id="681398"/>
    <lineage>
        <taxon>Bacteria</taxon>
        <taxon>Pseudomonadati</taxon>
        <taxon>Bacteroidota</taxon>
        <taxon>Bacteroidia</taxon>
        <taxon>Bacteroidales</taxon>
        <taxon>Paludibacteraceae</taxon>
        <taxon>Paludibacter</taxon>
    </lineage>
</organism>
<evidence type="ECO:0000313" key="2">
    <source>
        <dbReference type="Proteomes" id="UP000076586"/>
    </source>
</evidence>
<evidence type="ECO:0000313" key="1">
    <source>
        <dbReference type="EMBL" id="GAT63507.1"/>
    </source>
</evidence>
<gene>
    <name evidence="1" type="ORF">PJIAN_445</name>
</gene>
<protein>
    <submittedName>
        <fullName evidence="1">Uncharacterized protein</fullName>
    </submittedName>
</protein>
<dbReference type="OrthoDB" id="1495912at2"/>
<reference evidence="2" key="1">
    <citation type="submission" date="2016-04" db="EMBL/GenBank/DDBJ databases">
        <title>Draft genome sequence of Paludibacter jiangxiensis strain NM7.</title>
        <authorList>
            <person name="Qiu Y."/>
            <person name="Matsuura N."/>
            <person name="Ohashi A."/>
            <person name="Tourlousse M.D."/>
            <person name="Sekiguchi Y."/>
        </authorList>
    </citation>
    <scope>NUCLEOTIDE SEQUENCE [LARGE SCALE GENOMIC DNA]</scope>
    <source>
        <strain evidence="2">NM7</strain>
    </source>
</reference>